<evidence type="ECO:0000256" key="1">
    <source>
        <dbReference type="ARBA" id="ARBA00004651"/>
    </source>
</evidence>
<dbReference type="InterPro" id="IPR039421">
    <property type="entry name" value="Type_1_exporter"/>
</dbReference>
<comment type="subcellular location">
    <subcellularLocation>
        <location evidence="1">Cell membrane</location>
        <topology evidence="1">Multi-pass membrane protein</topology>
    </subcellularLocation>
</comment>
<dbReference type="Gene3D" id="3.40.50.300">
    <property type="entry name" value="P-loop containing nucleotide triphosphate hydrolases"/>
    <property type="match status" value="1"/>
</dbReference>
<dbReference type="InterPro" id="IPR003439">
    <property type="entry name" value="ABC_transporter-like_ATP-bd"/>
</dbReference>
<dbReference type="SUPFAM" id="SSF90123">
    <property type="entry name" value="ABC transporter transmembrane region"/>
    <property type="match status" value="1"/>
</dbReference>
<dbReference type="SUPFAM" id="SSF52540">
    <property type="entry name" value="P-loop containing nucleoside triphosphate hydrolases"/>
    <property type="match status" value="1"/>
</dbReference>
<keyword evidence="5 11" id="KW-0067">ATP-binding</keyword>
<dbReference type="AlphaFoldDB" id="A0A4R3JVM0"/>
<dbReference type="GO" id="GO:0034040">
    <property type="term" value="F:ATPase-coupled lipid transmembrane transporter activity"/>
    <property type="evidence" value="ECO:0007669"/>
    <property type="project" value="TreeGrafter"/>
</dbReference>
<comment type="caution">
    <text evidence="11">The sequence shown here is derived from an EMBL/GenBank/DDBJ whole genome shotgun (WGS) entry which is preliminary data.</text>
</comment>
<dbReference type="RefSeq" id="WP_126463941.1">
    <property type="nucleotide sequence ID" value="NZ_AP018721.1"/>
</dbReference>
<dbReference type="SMART" id="SM00382">
    <property type="entry name" value="AAA"/>
    <property type="match status" value="1"/>
</dbReference>
<keyword evidence="4" id="KW-0547">Nucleotide-binding</keyword>
<dbReference type="FunFam" id="3.40.50.300:FF:001492">
    <property type="entry name" value="ABC transporter ATP-binding protein/permease"/>
    <property type="match status" value="1"/>
</dbReference>
<feature type="transmembrane region" description="Helical" evidence="8">
    <location>
        <begin position="151"/>
        <end position="174"/>
    </location>
</feature>
<reference evidence="11 12" key="1">
    <citation type="submission" date="2019-03" db="EMBL/GenBank/DDBJ databases">
        <title>Genomic Encyclopedia of Type Strains, Phase IV (KMG-IV): sequencing the most valuable type-strain genomes for metagenomic binning, comparative biology and taxonomic classification.</title>
        <authorList>
            <person name="Goeker M."/>
        </authorList>
    </citation>
    <scope>NUCLEOTIDE SEQUENCE [LARGE SCALE GENOMIC DNA]</scope>
    <source>
        <strain evidence="11 12">DSM 103923</strain>
    </source>
</reference>
<dbReference type="PROSITE" id="PS00211">
    <property type="entry name" value="ABC_TRANSPORTER_1"/>
    <property type="match status" value="1"/>
</dbReference>
<evidence type="ECO:0000256" key="2">
    <source>
        <dbReference type="ARBA" id="ARBA00022475"/>
    </source>
</evidence>
<dbReference type="PANTHER" id="PTHR24221:SF233">
    <property type="entry name" value="ATP-BINDING_PERMEASE FUSION ABC TRANSPORTER-RELATED"/>
    <property type="match status" value="1"/>
</dbReference>
<name>A0A4R3JVM0_9PROT</name>
<accession>A0A4R3JVM0</accession>
<evidence type="ECO:0000256" key="8">
    <source>
        <dbReference type="SAM" id="Phobius"/>
    </source>
</evidence>
<organism evidence="11 12">
    <name type="scientific">Sulfuritortus calidifontis</name>
    <dbReference type="NCBI Taxonomy" id="1914471"/>
    <lineage>
        <taxon>Bacteria</taxon>
        <taxon>Pseudomonadati</taxon>
        <taxon>Pseudomonadota</taxon>
        <taxon>Betaproteobacteria</taxon>
        <taxon>Nitrosomonadales</taxon>
        <taxon>Thiobacillaceae</taxon>
        <taxon>Sulfuritortus</taxon>
    </lineage>
</organism>
<feature type="domain" description="ABC transporter" evidence="9">
    <location>
        <begin position="358"/>
        <end position="591"/>
    </location>
</feature>
<evidence type="ECO:0000256" key="4">
    <source>
        <dbReference type="ARBA" id="ARBA00022741"/>
    </source>
</evidence>
<evidence type="ECO:0000259" key="10">
    <source>
        <dbReference type="PROSITE" id="PS50929"/>
    </source>
</evidence>
<dbReference type="PANTHER" id="PTHR24221">
    <property type="entry name" value="ATP-BINDING CASSETTE SUB-FAMILY B"/>
    <property type="match status" value="1"/>
</dbReference>
<dbReference type="GO" id="GO:0016887">
    <property type="term" value="F:ATP hydrolysis activity"/>
    <property type="evidence" value="ECO:0007669"/>
    <property type="project" value="InterPro"/>
</dbReference>
<dbReference type="Gene3D" id="1.20.1560.10">
    <property type="entry name" value="ABC transporter type 1, transmembrane domain"/>
    <property type="match status" value="1"/>
</dbReference>
<proteinExistence type="predicted"/>
<dbReference type="CDD" id="cd07346">
    <property type="entry name" value="ABC_6TM_exporters"/>
    <property type="match status" value="1"/>
</dbReference>
<sequence length="592" mass="65457">MADSPLTWRDILQELRRHRRSLVKGNLIAVFAAIWAVPLPLILPLLVDEVLLHQPGAFIATVGPWFPPAWHGPTLFILAALALTVLLRLLAVLFNIWQSRTFSLMAKDIVYGIRQRMLERLSKIALSEYETLGSGAVTSRFVTDLNAIDQFIGASISGFLVSVLILIGVSAVLLWMHWQLALFILLLNPFVILFSTKLGKRVKELKKQENSAFELFQAALAETLDALHQIRAMNRERHYLARVADYAGNIRNHAAAFAWKSDAMNRASFFVFLVGFDAFRALAMFMVVYSNLSIGEMMAVFGYLWFMMSPVQEIINIQYAWYAANAALGRVNGLLDLKLAQQWPARVDPFAGQATVGVTLEKLSFAYADGEPVLDQVDLDIRPGEKVALVGASGGGKSTLVQVLLGLYPAQGGTVRYGGVPVSEIGWDQVREHVGVVLQHPVLFNDTVRANLSMGRERSETELWQALAIAQLKDFVADMPQGLDTVVGRQGVRLSGGQRQRLAVARMVLTAPQVVILDEATSALDAETERRLHQALAGFLTGRTTLIIAHRLSAVRQADRILVFENGRIVEEGSHDSLMLSGGLYHKLYSHA</sequence>
<feature type="domain" description="ABC transmembrane type-1" evidence="10">
    <location>
        <begin position="27"/>
        <end position="323"/>
    </location>
</feature>
<dbReference type="Proteomes" id="UP000295135">
    <property type="component" value="Unassembled WGS sequence"/>
</dbReference>
<evidence type="ECO:0000256" key="7">
    <source>
        <dbReference type="ARBA" id="ARBA00023136"/>
    </source>
</evidence>
<dbReference type="PROSITE" id="PS50929">
    <property type="entry name" value="ABC_TM1F"/>
    <property type="match status" value="1"/>
</dbReference>
<dbReference type="InterPro" id="IPR036640">
    <property type="entry name" value="ABC1_TM_sf"/>
</dbReference>
<evidence type="ECO:0000256" key="5">
    <source>
        <dbReference type="ARBA" id="ARBA00022840"/>
    </source>
</evidence>
<keyword evidence="7 8" id="KW-0472">Membrane</keyword>
<protein>
    <submittedName>
        <fullName evidence="11">ATP-binding cassette subfamily C protein</fullName>
    </submittedName>
</protein>
<dbReference type="Pfam" id="PF00664">
    <property type="entry name" value="ABC_membrane"/>
    <property type="match status" value="1"/>
</dbReference>
<keyword evidence="6 8" id="KW-1133">Transmembrane helix</keyword>
<evidence type="ECO:0000313" key="11">
    <source>
        <dbReference type="EMBL" id="TCS70726.1"/>
    </source>
</evidence>
<dbReference type="GO" id="GO:0140359">
    <property type="term" value="F:ABC-type transporter activity"/>
    <property type="evidence" value="ECO:0007669"/>
    <property type="project" value="InterPro"/>
</dbReference>
<dbReference type="InterPro" id="IPR017871">
    <property type="entry name" value="ABC_transporter-like_CS"/>
</dbReference>
<gene>
    <name evidence="11" type="ORF">EDC61_11453</name>
</gene>
<evidence type="ECO:0000256" key="6">
    <source>
        <dbReference type="ARBA" id="ARBA00022989"/>
    </source>
</evidence>
<dbReference type="Pfam" id="PF00005">
    <property type="entry name" value="ABC_tran"/>
    <property type="match status" value="1"/>
</dbReference>
<evidence type="ECO:0000259" key="9">
    <source>
        <dbReference type="PROSITE" id="PS50893"/>
    </source>
</evidence>
<keyword evidence="12" id="KW-1185">Reference proteome</keyword>
<dbReference type="InterPro" id="IPR011527">
    <property type="entry name" value="ABC1_TM_dom"/>
</dbReference>
<dbReference type="EMBL" id="SLZY01000014">
    <property type="protein sequence ID" value="TCS70726.1"/>
    <property type="molecule type" value="Genomic_DNA"/>
</dbReference>
<feature type="transmembrane region" description="Helical" evidence="8">
    <location>
        <begin position="269"/>
        <end position="289"/>
    </location>
</feature>
<evidence type="ECO:0000313" key="12">
    <source>
        <dbReference type="Proteomes" id="UP000295135"/>
    </source>
</evidence>
<keyword evidence="3 8" id="KW-0812">Transmembrane</keyword>
<keyword evidence="2" id="KW-1003">Cell membrane</keyword>
<feature type="transmembrane region" description="Helical" evidence="8">
    <location>
        <begin position="75"/>
        <end position="97"/>
    </location>
</feature>
<dbReference type="PROSITE" id="PS50893">
    <property type="entry name" value="ABC_TRANSPORTER_2"/>
    <property type="match status" value="1"/>
</dbReference>
<dbReference type="OrthoDB" id="9806127at2"/>
<dbReference type="GO" id="GO:0005524">
    <property type="term" value="F:ATP binding"/>
    <property type="evidence" value="ECO:0007669"/>
    <property type="project" value="UniProtKB-KW"/>
</dbReference>
<feature type="transmembrane region" description="Helical" evidence="8">
    <location>
        <begin position="180"/>
        <end position="198"/>
    </location>
</feature>
<dbReference type="InterPro" id="IPR003593">
    <property type="entry name" value="AAA+_ATPase"/>
</dbReference>
<evidence type="ECO:0000256" key="3">
    <source>
        <dbReference type="ARBA" id="ARBA00022692"/>
    </source>
</evidence>
<dbReference type="InterPro" id="IPR027417">
    <property type="entry name" value="P-loop_NTPase"/>
</dbReference>
<feature type="transmembrane region" description="Helical" evidence="8">
    <location>
        <begin position="26"/>
        <end position="47"/>
    </location>
</feature>
<dbReference type="GO" id="GO:0005886">
    <property type="term" value="C:plasma membrane"/>
    <property type="evidence" value="ECO:0007669"/>
    <property type="project" value="UniProtKB-SubCell"/>
</dbReference>